<sequence>METHPPLCVFTPGVLSQPFDSPQPGCREGNAEKRAHTPARAPARRVGPRQPQQTLGAALSVRSGGGRAQTVVMPQLQEYTAALLPPVFASQLHFFWAFDSLAAGEEEQRRQPCVMARLCALSPEL</sequence>
<protein>
    <submittedName>
        <fullName evidence="2">Uncharacterized protein</fullName>
    </submittedName>
</protein>
<evidence type="ECO:0000313" key="3">
    <source>
        <dbReference type="Proteomes" id="UP000646548"/>
    </source>
</evidence>
<dbReference type="Proteomes" id="UP000646548">
    <property type="component" value="Unassembled WGS sequence"/>
</dbReference>
<evidence type="ECO:0000256" key="1">
    <source>
        <dbReference type="SAM" id="MobiDB-lite"/>
    </source>
</evidence>
<dbReference type="EMBL" id="WKFB01000688">
    <property type="protein sequence ID" value="KAF6718760.1"/>
    <property type="molecule type" value="Genomic_DNA"/>
</dbReference>
<accession>A0A834EYW1</accession>
<name>A0A834EYW1_ORYME</name>
<gene>
    <name evidence="2" type="ORF">FQA47_005508</name>
</gene>
<dbReference type="AlphaFoldDB" id="A0A834EYW1"/>
<comment type="caution">
    <text evidence="2">The sequence shown here is derived from an EMBL/GenBank/DDBJ whole genome shotgun (WGS) entry which is preliminary data.</text>
</comment>
<organism evidence="2 3">
    <name type="scientific">Oryzias melastigma</name>
    <name type="common">Marine medaka</name>
    <dbReference type="NCBI Taxonomy" id="30732"/>
    <lineage>
        <taxon>Eukaryota</taxon>
        <taxon>Metazoa</taxon>
        <taxon>Chordata</taxon>
        <taxon>Craniata</taxon>
        <taxon>Vertebrata</taxon>
        <taxon>Euteleostomi</taxon>
        <taxon>Actinopterygii</taxon>
        <taxon>Neopterygii</taxon>
        <taxon>Teleostei</taxon>
        <taxon>Neoteleostei</taxon>
        <taxon>Acanthomorphata</taxon>
        <taxon>Ovalentaria</taxon>
        <taxon>Atherinomorphae</taxon>
        <taxon>Beloniformes</taxon>
        <taxon>Adrianichthyidae</taxon>
        <taxon>Oryziinae</taxon>
        <taxon>Oryzias</taxon>
    </lineage>
</organism>
<proteinExistence type="predicted"/>
<reference evidence="2" key="1">
    <citation type="journal article" name="BMC Genomics">
        <title>Long-read sequencing and de novo genome assembly of marine medaka (Oryzias melastigma).</title>
        <authorList>
            <person name="Liang P."/>
            <person name="Saqib H.S.A."/>
            <person name="Ni X."/>
            <person name="Shen Y."/>
        </authorList>
    </citation>
    <scope>NUCLEOTIDE SEQUENCE</scope>
    <source>
        <strain evidence="2">Bigg-433</strain>
    </source>
</reference>
<feature type="region of interest" description="Disordered" evidence="1">
    <location>
        <begin position="18"/>
        <end position="54"/>
    </location>
</feature>
<evidence type="ECO:0000313" key="2">
    <source>
        <dbReference type="EMBL" id="KAF6718760.1"/>
    </source>
</evidence>